<dbReference type="AlphaFoldDB" id="A0A024HKX1"/>
<sequence length="213" mass="22471">MKIALIGATGHVGHYFLEEALRRGHAVTALVRDPAKLAGRDGVSAVQADVYDAAQVAKAVAGHDVVISAFNAGWGNPDIRNAHANGSRAILEGTKAAGVKRLLVLGGAGSLEIAPGQRLVDSPEFPEQWKQGALGAADALDQLCGEKDLDWAFLSPAMLLEGETRTGSFRIGGDQVLFDAKGESRISLPDLAVAMLDEAEKPAHHQQRFTVAY</sequence>
<evidence type="ECO:0000313" key="3">
    <source>
        <dbReference type="Proteomes" id="UP000025241"/>
    </source>
</evidence>
<dbReference type="SUPFAM" id="SSF51735">
    <property type="entry name" value="NAD(P)-binding Rossmann-fold domains"/>
    <property type="match status" value="1"/>
</dbReference>
<dbReference type="Pfam" id="PF13460">
    <property type="entry name" value="NAD_binding_10"/>
    <property type="match status" value="1"/>
</dbReference>
<accession>A0A024HKX1</accession>
<dbReference type="PATRIC" id="fig|1301098.3.peg.4196"/>
<dbReference type="HOGENOM" id="CLU_025711_3_1_6"/>
<feature type="domain" description="NAD(P)-binding" evidence="1">
    <location>
        <begin position="7"/>
        <end position="198"/>
    </location>
</feature>
<dbReference type="KEGG" id="pkc:PKB_4191"/>
<dbReference type="RefSeq" id="WP_043254072.1">
    <property type="nucleotide sequence ID" value="NZ_HG322950.1"/>
</dbReference>
<dbReference type="STRING" id="1301098.PKB_4191"/>
<dbReference type="OrthoDB" id="7352421at2"/>
<proteinExistence type="predicted"/>
<gene>
    <name evidence="2" type="ORF">PKB_4191</name>
</gene>
<keyword evidence="3" id="KW-1185">Reference proteome</keyword>
<dbReference type="PANTHER" id="PTHR43355:SF2">
    <property type="entry name" value="FLAVIN REDUCTASE (NADPH)"/>
    <property type="match status" value="1"/>
</dbReference>
<reference evidence="2 3" key="1">
    <citation type="submission" date="2013-03" db="EMBL/GenBank/DDBJ databases">
        <authorList>
            <person name="Linke B."/>
        </authorList>
    </citation>
    <scope>NUCLEOTIDE SEQUENCE [LARGE SCALE GENOMIC DNA]</scope>
    <source>
        <strain evidence="2 3">B13</strain>
    </source>
</reference>
<evidence type="ECO:0000259" key="1">
    <source>
        <dbReference type="Pfam" id="PF13460"/>
    </source>
</evidence>
<dbReference type="EMBL" id="HG322950">
    <property type="protein sequence ID" value="CDF85516.1"/>
    <property type="molecule type" value="Genomic_DNA"/>
</dbReference>
<dbReference type="InterPro" id="IPR051606">
    <property type="entry name" value="Polyketide_Oxido-like"/>
</dbReference>
<dbReference type="InterPro" id="IPR016040">
    <property type="entry name" value="NAD(P)-bd_dom"/>
</dbReference>
<evidence type="ECO:0000313" key="2">
    <source>
        <dbReference type="EMBL" id="CDF85516.1"/>
    </source>
</evidence>
<dbReference type="GO" id="GO:0016646">
    <property type="term" value="F:oxidoreductase activity, acting on the CH-NH group of donors, NAD or NADP as acceptor"/>
    <property type="evidence" value="ECO:0007669"/>
    <property type="project" value="TreeGrafter"/>
</dbReference>
<dbReference type="Gene3D" id="3.40.50.720">
    <property type="entry name" value="NAD(P)-binding Rossmann-like Domain"/>
    <property type="match status" value="1"/>
</dbReference>
<name>A0A024HKX1_PSEKB</name>
<dbReference type="InterPro" id="IPR036291">
    <property type="entry name" value="NAD(P)-bd_dom_sf"/>
</dbReference>
<dbReference type="eggNOG" id="COG2910">
    <property type="taxonomic scope" value="Bacteria"/>
</dbReference>
<reference evidence="2 3" key="2">
    <citation type="submission" date="2014-05" db="EMBL/GenBank/DDBJ databases">
        <title>Genome sequence of the 3-chlorobenzoate degrading bacterium Pseudomonas knackmussii B13 shows multiple evidence for horizontal gene transfer.</title>
        <authorList>
            <person name="Miyazaki R."/>
            <person name="Bertelli C."/>
            <person name="Falquet L."/>
            <person name="Robinson-Rechavi M."/>
            <person name="Gharib W."/>
            <person name="Roy S."/>
            <person name="Van der Meer J.R."/>
        </authorList>
    </citation>
    <scope>NUCLEOTIDE SEQUENCE [LARGE SCALE GENOMIC DNA]</scope>
    <source>
        <strain evidence="2 3">B13</strain>
    </source>
</reference>
<dbReference type="CDD" id="cd05244">
    <property type="entry name" value="BVR-B_like_SDR_a"/>
    <property type="match status" value="1"/>
</dbReference>
<dbReference type="Proteomes" id="UP000025241">
    <property type="component" value="Chromosome I"/>
</dbReference>
<dbReference type="PANTHER" id="PTHR43355">
    <property type="entry name" value="FLAVIN REDUCTASE (NADPH)"/>
    <property type="match status" value="1"/>
</dbReference>
<protein>
    <recommendedName>
        <fullName evidence="1">NAD(P)-binding domain-containing protein</fullName>
    </recommendedName>
</protein>
<organism evidence="2 3">
    <name type="scientific">Pseudomonas knackmussii (strain DSM 6978 / CCUG 54928 / LMG 23759 / B13)</name>
    <dbReference type="NCBI Taxonomy" id="1301098"/>
    <lineage>
        <taxon>Bacteria</taxon>
        <taxon>Pseudomonadati</taxon>
        <taxon>Pseudomonadota</taxon>
        <taxon>Gammaproteobacteria</taxon>
        <taxon>Pseudomonadales</taxon>
        <taxon>Pseudomonadaceae</taxon>
        <taxon>Pseudomonas</taxon>
    </lineage>
</organism>